<organism evidence="2 3">
    <name type="scientific">Glarea lozoyensis (strain ATCC 20868 / MF5171)</name>
    <dbReference type="NCBI Taxonomy" id="1116229"/>
    <lineage>
        <taxon>Eukaryota</taxon>
        <taxon>Fungi</taxon>
        <taxon>Dikarya</taxon>
        <taxon>Ascomycota</taxon>
        <taxon>Pezizomycotina</taxon>
        <taxon>Leotiomycetes</taxon>
        <taxon>Helotiales</taxon>
        <taxon>Helotiaceae</taxon>
        <taxon>Glarea</taxon>
    </lineage>
</organism>
<accession>S3D897</accession>
<feature type="region of interest" description="Disordered" evidence="1">
    <location>
        <begin position="1"/>
        <end position="28"/>
    </location>
</feature>
<sequence length="92" mass="10555">MPGSAPKQERKSSTPEDRAHYDSRSAVAAKPVAKYNEEDRVWLDLGKRGYFEVVIIAVQRNEAQARFEYQLEQDGYLYNGGEWVAQDKLNDC</sequence>
<dbReference type="HOGENOM" id="CLU_2413444_0_0_1"/>
<gene>
    <name evidence="2" type="ORF">GLAREA_09346</name>
</gene>
<evidence type="ECO:0000313" key="3">
    <source>
        <dbReference type="Proteomes" id="UP000016922"/>
    </source>
</evidence>
<dbReference type="AlphaFoldDB" id="S3D897"/>
<keyword evidence="3" id="KW-1185">Reference proteome</keyword>
<dbReference type="KEGG" id="glz:GLAREA_09346"/>
<evidence type="ECO:0000256" key="1">
    <source>
        <dbReference type="SAM" id="MobiDB-lite"/>
    </source>
</evidence>
<proteinExistence type="predicted"/>
<reference evidence="2 3" key="1">
    <citation type="journal article" date="2013" name="BMC Genomics">
        <title>Genomics-driven discovery of the pneumocandin biosynthetic gene cluster in the fungus Glarea lozoyensis.</title>
        <authorList>
            <person name="Chen L."/>
            <person name="Yue Q."/>
            <person name="Zhang X."/>
            <person name="Xiang M."/>
            <person name="Wang C."/>
            <person name="Li S."/>
            <person name="Che Y."/>
            <person name="Ortiz-Lopez F.J."/>
            <person name="Bills G.F."/>
            <person name="Liu X."/>
            <person name="An Z."/>
        </authorList>
    </citation>
    <scope>NUCLEOTIDE SEQUENCE [LARGE SCALE GENOMIC DNA]</scope>
    <source>
        <strain evidence="3">ATCC 20868 / MF5171</strain>
    </source>
</reference>
<feature type="compositionally biased region" description="Basic and acidic residues" evidence="1">
    <location>
        <begin position="7"/>
        <end position="23"/>
    </location>
</feature>
<dbReference type="EMBL" id="KE145368">
    <property type="protein sequence ID" value="EPE28226.1"/>
    <property type="molecule type" value="Genomic_DNA"/>
</dbReference>
<dbReference type="GeneID" id="19468394"/>
<name>S3D897_GLAL2</name>
<evidence type="ECO:0000313" key="2">
    <source>
        <dbReference type="EMBL" id="EPE28226.1"/>
    </source>
</evidence>
<dbReference type="Proteomes" id="UP000016922">
    <property type="component" value="Unassembled WGS sequence"/>
</dbReference>
<protein>
    <submittedName>
        <fullName evidence="2">Uncharacterized protein</fullName>
    </submittedName>
</protein>
<dbReference type="RefSeq" id="XP_008084134.1">
    <property type="nucleotide sequence ID" value="XM_008085943.1"/>
</dbReference>